<accession>A0A1G7V7W9</accession>
<dbReference type="GO" id="GO:0016747">
    <property type="term" value="F:acyltransferase activity, transferring groups other than amino-acyl groups"/>
    <property type="evidence" value="ECO:0007669"/>
    <property type="project" value="InterPro"/>
</dbReference>
<name>A0A1G7V7W9_9MICO</name>
<gene>
    <name evidence="2" type="ORF">SAMN04489810_0627</name>
</gene>
<dbReference type="CDD" id="cd04301">
    <property type="entry name" value="NAT_SF"/>
    <property type="match status" value="1"/>
</dbReference>
<dbReference type="InterPro" id="IPR000182">
    <property type="entry name" value="GNAT_dom"/>
</dbReference>
<evidence type="ECO:0000313" key="3">
    <source>
        <dbReference type="Proteomes" id="UP000199009"/>
    </source>
</evidence>
<dbReference type="PANTHER" id="PTHR43072:SF36">
    <property type="entry name" value="RIBOSOMAL-PROTEIN-ALANINE ACETYLTRANSFERASE"/>
    <property type="match status" value="1"/>
</dbReference>
<feature type="domain" description="N-acetyltransferase" evidence="1">
    <location>
        <begin position="45"/>
        <end position="190"/>
    </location>
</feature>
<sequence length="203" mass="22826">MPVDLAHLRVEWRDQWDAAIISTERELGRWMRSGSASTLTAVTSLHYRRPEEADHLRVVDAIPVWWGMPTGVAPTGLLPRLFFQHFTNTSILVEDDDGALAAFLIGFRSASRPDTAYVHFVGVAPDLRGRGVARDLYERFFTMMREEGCTTVEAITGPINRGSQSFHRALGFTQGGDTDLDGVLAYRDYDGRGEHRVTFNRQL</sequence>
<dbReference type="Pfam" id="PF00583">
    <property type="entry name" value="Acetyltransf_1"/>
    <property type="match status" value="1"/>
</dbReference>
<dbReference type="EMBL" id="LT629692">
    <property type="protein sequence ID" value="SDG55807.1"/>
    <property type="molecule type" value="Genomic_DNA"/>
</dbReference>
<protein>
    <submittedName>
        <fullName evidence="2">Acetyltransferase (GNAT) family protein</fullName>
    </submittedName>
</protein>
<evidence type="ECO:0000259" key="1">
    <source>
        <dbReference type="PROSITE" id="PS51186"/>
    </source>
</evidence>
<dbReference type="Gene3D" id="3.40.630.30">
    <property type="match status" value="1"/>
</dbReference>
<dbReference type="InterPro" id="IPR016181">
    <property type="entry name" value="Acyl_CoA_acyltransferase"/>
</dbReference>
<reference evidence="2 3" key="1">
    <citation type="submission" date="2016-10" db="EMBL/GenBank/DDBJ databases">
        <authorList>
            <person name="de Groot N.N."/>
        </authorList>
    </citation>
    <scope>NUCLEOTIDE SEQUENCE [LARGE SCALE GENOMIC DNA]</scope>
    <source>
        <strain evidence="2 3">DSM 23142</strain>
    </source>
</reference>
<keyword evidence="2" id="KW-0808">Transferase</keyword>
<evidence type="ECO:0000313" key="2">
    <source>
        <dbReference type="EMBL" id="SDG55807.1"/>
    </source>
</evidence>
<dbReference type="Proteomes" id="UP000199009">
    <property type="component" value="Chromosome I"/>
</dbReference>
<dbReference type="PANTHER" id="PTHR43072">
    <property type="entry name" value="N-ACETYLTRANSFERASE"/>
    <property type="match status" value="1"/>
</dbReference>
<dbReference type="SUPFAM" id="SSF55729">
    <property type="entry name" value="Acyl-CoA N-acyltransferases (Nat)"/>
    <property type="match status" value="1"/>
</dbReference>
<dbReference type="PROSITE" id="PS51186">
    <property type="entry name" value="GNAT"/>
    <property type="match status" value="1"/>
</dbReference>
<proteinExistence type="predicted"/>
<dbReference type="AlphaFoldDB" id="A0A1G7V7W9"/>
<keyword evidence="3" id="KW-1185">Reference proteome</keyword>
<dbReference type="STRING" id="370764.SAMN04489810_0627"/>
<organism evidence="2 3">
    <name type="scientific">Microbacterium pygmaeum</name>
    <dbReference type="NCBI Taxonomy" id="370764"/>
    <lineage>
        <taxon>Bacteria</taxon>
        <taxon>Bacillati</taxon>
        <taxon>Actinomycetota</taxon>
        <taxon>Actinomycetes</taxon>
        <taxon>Micrococcales</taxon>
        <taxon>Microbacteriaceae</taxon>
        <taxon>Microbacterium</taxon>
    </lineage>
</organism>